<dbReference type="InterPro" id="IPR018060">
    <property type="entry name" value="HTH_AraC"/>
</dbReference>
<keyword evidence="6" id="KW-1185">Reference proteome</keyword>
<dbReference type="SUPFAM" id="SSF46689">
    <property type="entry name" value="Homeodomain-like"/>
    <property type="match status" value="2"/>
</dbReference>
<evidence type="ECO:0000259" key="4">
    <source>
        <dbReference type="PROSITE" id="PS01124"/>
    </source>
</evidence>
<keyword evidence="2" id="KW-0238">DNA-binding</keyword>
<evidence type="ECO:0000313" key="5">
    <source>
        <dbReference type="EMBL" id="RDS83607.1"/>
    </source>
</evidence>
<evidence type="ECO:0000256" key="3">
    <source>
        <dbReference type="ARBA" id="ARBA00023163"/>
    </source>
</evidence>
<dbReference type="RefSeq" id="WP_115494606.1">
    <property type="nucleotide sequence ID" value="NZ_QRBE01000002.1"/>
</dbReference>
<dbReference type="InterPro" id="IPR032783">
    <property type="entry name" value="AraC_lig"/>
</dbReference>
<organism evidence="5 6">
    <name type="scientific">Dyella monticola</name>
    <dbReference type="NCBI Taxonomy" id="1927958"/>
    <lineage>
        <taxon>Bacteria</taxon>
        <taxon>Pseudomonadati</taxon>
        <taxon>Pseudomonadota</taxon>
        <taxon>Gammaproteobacteria</taxon>
        <taxon>Lysobacterales</taxon>
        <taxon>Rhodanobacteraceae</taxon>
        <taxon>Dyella</taxon>
    </lineage>
</organism>
<sequence>MLSEHSDVLSQVLKLIRLRGDRVFHGELGSATEVNFPPGPATFLHLRSGELSVSLPHEAPVLLRPGDFVLLPHADGYTIRSESSSKPRQCFEAAIDVSPSRNAQTFRWAMDDGTAGSFLAGSFYFDGAPLRSLLTGLPRLIHLTCDKVSEPAWLAAIAHFLEVESRSAGPGSSLMISRLIDLLVIRTLRMWVSRQGNRIGWLSGLSDERVGRALNAMHREPYRAWTVAALAQTAMMSRSTFSNRFTAVVGLSPLRYLTRWRLTIAADLLRAGTLKVTEVARDVGYGSEAAFSRAFKEEFGYPPRDAHRIAQPSVFLVRSSELTDDPFGRSLK</sequence>
<dbReference type="PANTHER" id="PTHR46796:SF7">
    <property type="entry name" value="ARAC FAMILY TRANSCRIPTIONAL REGULATOR"/>
    <property type="match status" value="1"/>
</dbReference>
<keyword evidence="1" id="KW-0805">Transcription regulation</keyword>
<dbReference type="InterPro" id="IPR018062">
    <property type="entry name" value="HTH_AraC-typ_CS"/>
</dbReference>
<reference evidence="5 6" key="1">
    <citation type="submission" date="2018-07" db="EMBL/GenBank/DDBJ databases">
        <title>Dyella monticola sp. nov. and Dyella psychrodurans sp. nov. isolated from monsoon evergreen broad-leaved forest soil of Dinghu Mountain, China.</title>
        <authorList>
            <person name="Gao Z."/>
            <person name="Qiu L."/>
        </authorList>
    </citation>
    <scope>NUCLEOTIDE SEQUENCE [LARGE SCALE GENOMIC DNA]</scope>
    <source>
        <strain evidence="5 6">4G-K06</strain>
    </source>
</reference>
<feature type="domain" description="HTH araC/xylS-type" evidence="4">
    <location>
        <begin position="211"/>
        <end position="309"/>
    </location>
</feature>
<proteinExistence type="predicted"/>
<dbReference type="PANTHER" id="PTHR46796">
    <property type="entry name" value="HTH-TYPE TRANSCRIPTIONAL ACTIVATOR RHAS-RELATED"/>
    <property type="match status" value="1"/>
</dbReference>
<name>A0A370X5Q7_9GAMM</name>
<dbReference type="Pfam" id="PF12852">
    <property type="entry name" value="Cupin_6"/>
    <property type="match status" value="1"/>
</dbReference>
<dbReference type="InterPro" id="IPR050204">
    <property type="entry name" value="AraC_XylS_family_regulators"/>
</dbReference>
<evidence type="ECO:0000256" key="1">
    <source>
        <dbReference type="ARBA" id="ARBA00023015"/>
    </source>
</evidence>
<dbReference type="GO" id="GO:0003700">
    <property type="term" value="F:DNA-binding transcription factor activity"/>
    <property type="evidence" value="ECO:0007669"/>
    <property type="project" value="InterPro"/>
</dbReference>
<dbReference type="SMART" id="SM00342">
    <property type="entry name" value="HTH_ARAC"/>
    <property type="match status" value="1"/>
</dbReference>
<dbReference type="PROSITE" id="PS01124">
    <property type="entry name" value="HTH_ARAC_FAMILY_2"/>
    <property type="match status" value="1"/>
</dbReference>
<evidence type="ECO:0000256" key="2">
    <source>
        <dbReference type="ARBA" id="ARBA00023125"/>
    </source>
</evidence>
<accession>A0A370X5Q7</accession>
<dbReference type="AlphaFoldDB" id="A0A370X5Q7"/>
<dbReference type="PRINTS" id="PR00032">
    <property type="entry name" value="HTHARAC"/>
</dbReference>
<dbReference type="GO" id="GO:0043565">
    <property type="term" value="F:sequence-specific DNA binding"/>
    <property type="evidence" value="ECO:0007669"/>
    <property type="project" value="InterPro"/>
</dbReference>
<dbReference type="Pfam" id="PF12833">
    <property type="entry name" value="HTH_18"/>
    <property type="match status" value="1"/>
</dbReference>
<dbReference type="OrthoDB" id="9783876at2"/>
<dbReference type="InterPro" id="IPR020449">
    <property type="entry name" value="Tscrpt_reg_AraC-type_HTH"/>
</dbReference>
<dbReference type="PROSITE" id="PS00041">
    <property type="entry name" value="HTH_ARAC_FAMILY_1"/>
    <property type="match status" value="1"/>
</dbReference>
<dbReference type="EMBL" id="QRBE01000002">
    <property type="protein sequence ID" value="RDS83607.1"/>
    <property type="molecule type" value="Genomic_DNA"/>
</dbReference>
<evidence type="ECO:0000313" key="6">
    <source>
        <dbReference type="Proteomes" id="UP000254258"/>
    </source>
</evidence>
<dbReference type="Proteomes" id="UP000254258">
    <property type="component" value="Unassembled WGS sequence"/>
</dbReference>
<comment type="caution">
    <text evidence="5">The sequence shown here is derived from an EMBL/GenBank/DDBJ whole genome shotgun (WGS) entry which is preliminary data.</text>
</comment>
<dbReference type="InterPro" id="IPR009057">
    <property type="entry name" value="Homeodomain-like_sf"/>
</dbReference>
<protein>
    <submittedName>
        <fullName evidence="5">AraC family transcriptional regulator</fullName>
    </submittedName>
</protein>
<gene>
    <name evidence="5" type="ORF">DWU98_04550</name>
</gene>
<keyword evidence="3" id="KW-0804">Transcription</keyword>
<dbReference type="Gene3D" id="1.10.10.60">
    <property type="entry name" value="Homeodomain-like"/>
    <property type="match status" value="2"/>
</dbReference>